<dbReference type="eggNOG" id="COG3182">
    <property type="taxonomic scope" value="Bacteria"/>
</dbReference>
<keyword evidence="1" id="KW-1133">Transmembrane helix</keyword>
<dbReference type="PANTHER" id="PTHR34219">
    <property type="entry name" value="IRON-REGULATED INNER MEMBRANE PROTEIN-RELATED"/>
    <property type="match status" value="1"/>
</dbReference>
<dbReference type="AlphaFoldDB" id="C7RMD6"/>
<dbReference type="InterPro" id="IPR005625">
    <property type="entry name" value="PepSY-ass_TM"/>
</dbReference>
<dbReference type="STRING" id="522306.CAP2UW1_3969"/>
<dbReference type="Pfam" id="PF03929">
    <property type="entry name" value="PepSY_TM"/>
    <property type="match status" value="1"/>
</dbReference>
<feature type="transmembrane region" description="Helical" evidence="1">
    <location>
        <begin position="467"/>
        <end position="488"/>
    </location>
</feature>
<name>C7RMD6_ACCRE</name>
<dbReference type="OrthoDB" id="9760788at2"/>
<evidence type="ECO:0000313" key="2">
    <source>
        <dbReference type="EMBL" id="ACV37214.1"/>
    </source>
</evidence>
<feature type="transmembrane region" description="Helical" evidence="1">
    <location>
        <begin position="214"/>
        <end position="237"/>
    </location>
</feature>
<dbReference type="KEGG" id="app:CAP2UW1_3969"/>
<gene>
    <name evidence="2" type="ordered locus">CAP2UW1_3969</name>
</gene>
<feature type="transmembrane region" description="Helical" evidence="1">
    <location>
        <begin position="20"/>
        <end position="41"/>
    </location>
</feature>
<feature type="transmembrane region" description="Helical" evidence="1">
    <location>
        <begin position="257"/>
        <end position="278"/>
    </location>
</feature>
<organism evidence="2">
    <name type="scientific">Accumulibacter regalis</name>
    <dbReference type="NCBI Taxonomy" id="522306"/>
    <lineage>
        <taxon>Bacteria</taxon>
        <taxon>Pseudomonadati</taxon>
        <taxon>Pseudomonadota</taxon>
        <taxon>Betaproteobacteria</taxon>
        <taxon>Candidatus Accumulibacter</taxon>
    </lineage>
</organism>
<protein>
    <submittedName>
        <fullName evidence="2">PepSY-associated TM helix domain protein</fullName>
    </submittedName>
</protein>
<keyword evidence="1" id="KW-0812">Transmembrane</keyword>
<dbReference type="HOGENOM" id="CLU_043268_0_0_4"/>
<reference evidence="2" key="2">
    <citation type="submission" date="2009-09" db="EMBL/GenBank/DDBJ databases">
        <title>Complete sequence of chromosome of Candidatus Accumulibacter phosphatis clade IIA str. UW-1.</title>
        <authorList>
            <consortium name="US DOE Joint Genome Institute"/>
            <person name="Martin H.G."/>
            <person name="Ivanova N."/>
            <person name="Kunin V."/>
            <person name="Warnecke F."/>
            <person name="Barry K."/>
            <person name="He S."/>
            <person name="Salamov A."/>
            <person name="Szeto E."/>
            <person name="Dalin E."/>
            <person name="Pangilinan J.L."/>
            <person name="Lapidus A."/>
            <person name="Lowry S."/>
            <person name="Kyrpides N.C."/>
            <person name="McMahon K.D."/>
            <person name="Hugenholtz P."/>
        </authorList>
    </citation>
    <scope>NUCLEOTIDE SEQUENCE [LARGE SCALE GENOMIC DNA]</scope>
    <source>
        <strain evidence="2">UW-1</strain>
    </source>
</reference>
<reference evidence="2" key="1">
    <citation type="submission" date="2009-08" db="EMBL/GenBank/DDBJ databases">
        <authorList>
            <consortium name="US DOE Joint Genome Institute"/>
            <person name="Lucas S."/>
            <person name="Copeland A."/>
            <person name="Lapidus A."/>
            <person name="Glavina del Rio T."/>
            <person name="Dalin E."/>
            <person name="Tice H."/>
            <person name="Bruce D."/>
            <person name="Barry K."/>
            <person name="Pitluck S."/>
            <person name="Lowry S."/>
            <person name="Larimer F."/>
            <person name="Land M."/>
            <person name="Hauser L."/>
            <person name="Kyrpides N."/>
            <person name="Ivanova N."/>
            <person name="McMahon K.D."/>
            <person name="Hugenholtz P."/>
        </authorList>
    </citation>
    <scope>NUCLEOTIDE SEQUENCE</scope>
    <source>
        <strain evidence="2">UW-1</strain>
    </source>
</reference>
<sequence length="494" mass="55330" precursor="true">MRRPVNVKRTLFITHRWAGILLCLFMALWFVSGVVMMYVGYPKLSMAERLRVLPALDPTSCCLPVGSVIGALPAGDSPRTVRLTSIGGLPHYVVGLSKNRELAIDGRSGTPVAAVDAKFALKSAAAFASPAEARYRDLVDEDAWTHSKALDGHRPLHRVDIDDEARTLLYVSGRTGEVVRRASATERQWGWIGAWLHWLYPFRGGAVDRWWTEIIIYTSLAGALLGVTGLVSGILRWRRRPYPHGSRSPYRDWLMRWHHWLGLAFGLLLLTWIVSGLLSVNPWQVFDSGAPRPQLAKLVLVTDGQHDETRRALHCFNAAGLQVRELEWRPMGGETFVLARDGAGRGRLQGASADCAPFEAHELDALRAAGESMLPDARVSGARLQSAYDWYYYDRATHSMTGHVGRPLPVLVLEFDDPAASWLYLDPKTGALVQRLDDHLRVKRWLFALLHSWDWKPLLDRRPLWDALLILGSVGGLLVSLSGAVLGWRRLRRQ</sequence>
<keyword evidence="1" id="KW-0472">Membrane</keyword>
<accession>C7RMD6</accession>
<dbReference type="PANTHER" id="PTHR34219:SF6">
    <property type="entry name" value="BLR3280 PROTEIN"/>
    <property type="match status" value="1"/>
</dbReference>
<dbReference type="EMBL" id="CP001715">
    <property type="protein sequence ID" value="ACV37214.1"/>
    <property type="molecule type" value="Genomic_DNA"/>
</dbReference>
<proteinExistence type="predicted"/>
<evidence type="ECO:0000256" key="1">
    <source>
        <dbReference type="SAM" id="Phobius"/>
    </source>
</evidence>